<accession>A0AAD1E601</accession>
<dbReference type="EMBL" id="CP027750">
    <property type="protein sequence ID" value="AZE29553.1"/>
    <property type="molecule type" value="Genomic_DNA"/>
</dbReference>
<evidence type="ECO:0000313" key="2">
    <source>
        <dbReference type="Proteomes" id="UP000280455"/>
    </source>
</evidence>
<reference evidence="1 2" key="1">
    <citation type="submission" date="2018-03" db="EMBL/GenBank/DDBJ databases">
        <title>Diversity of phytobeneficial traits revealed by whole-genome analysis of worldwide-isolated phenazine-producing Pseudomonas spp.</title>
        <authorList>
            <person name="Biessy A."/>
            <person name="Novinscak A."/>
            <person name="Blom J."/>
            <person name="Leger G."/>
            <person name="Thomashow L.S."/>
            <person name="Cazorla F.M."/>
            <person name="Josic D."/>
            <person name="Filion M."/>
        </authorList>
    </citation>
    <scope>NUCLEOTIDE SEQUENCE [LARGE SCALE GENOMIC DNA]</scope>
    <source>
        <strain evidence="1 2">ChPhzS24</strain>
    </source>
</reference>
<organism evidence="1 2">
    <name type="scientific">Pseudomonas chlororaphis subsp. aureofaciens</name>
    <dbReference type="NCBI Taxonomy" id="587851"/>
    <lineage>
        <taxon>Bacteria</taxon>
        <taxon>Pseudomonadati</taxon>
        <taxon>Pseudomonadota</taxon>
        <taxon>Gammaproteobacteria</taxon>
        <taxon>Pseudomonadales</taxon>
        <taxon>Pseudomonadaceae</taxon>
        <taxon>Pseudomonas</taxon>
    </lineage>
</organism>
<dbReference type="Proteomes" id="UP000280455">
    <property type="component" value="Chromosome"/>
</dbReference>
<sequence length="124" mass="14519">MIPTYNHRFLLVTRLRGTPLPPAQLRERLNSILDQQLESRCWLLFCDDGQNELGWLIHSGQDYRTLDASLSRLALPDCPELSAAGLCLERFELFEQYEQLGLGSAWRWCWNLIGRMRLRLLMQV</sequence>
<proteinExistence type="predicted"/>
<name>A0AAD1E601_9PSED</name>
<protein>
    <submittedName>
        <fullName evidence="1">Uncharacterized protein</fullName>
    </submittedName>
</protein>
<dbReference type="RefSeq" id="WP_124301491.1">
    <property type="nucleotide sequence ID" value="NZ_CP027722.1"/>
</dbReference>
<dbReference type="AlphaFoldDB" id="A0AAD1E601"/>
<gene>
    <name evidence="1" type="ORF">C4K07_2768</name>
</gene>
<evidence type="ECO:0000313" key="1">
    <source>
        <dbReference type="EMBL" id="AZE29553.1"/>
    </source>
</evidence>